<reference evidence="2" key="1">
    <citation type="journal article" date="2019" name="Int. J. Syst. Evol. Microbiol.">
        <title>The Global Catalogue of Microorganisms (GCM) 10K type strain sequencing project: providing services to taxonomists for standard genome sequencing and annotation.</title>
        <authorList>
            <consortium name="The Broad Institute Genomics Platform"/>
            <consortium name="The Broad Institute Genome Sequencing Center for Infectious Disease"/>
            <person name="Wu L."/>
            <person name="Ma J."/>
        </authorList>
    </citation>
    <scope>NUCLEOTIDE SEQUENCE [LARGE SCALE GENOMIC DNA]</scope>
    <source>
        <strain evidence="2">JCM 18459</strain>
    </source>
</reference>
<accession>A0ABP9Q1I0</accession>
<evidence type="ECO:0008006" key="3">
    <source>
        <dbReference type="Google" id="ProtNLM"/>
    </source>
</evidence>
<sequence length="133" mass="14543">MAAGSQPRPFTSAERARLDAAMRTAEQTSRAEFSLFVGRSRGDAREFATSLHASLTAPERSVLIMLDPEERLVEVVTGPHVRRTLSDRQTQLAVATMTSHFRDDDLVGGLRAGILQLGEHARPQRTLHAGKPA</sequence>
<dbReference type="Pfam" id="PF17174">
    <property type="entry name" value="DUF5130"/>
    <property type="match status" value="1"/>
</dbReference>
<organism evidence="1 2">
    <name type="scientific">Nocardioides marinquilinus</name>
    <dbReference type="NCBI Taxonomy" id="1210400"/>
    <lineage>
        <taxon>Bacteria</taxon>
        <taxon>Bacillati</taxon>
        <taxon>Actinomycetota</taxon>
        <taxon>Actinomycetes</taxon>
        <taxon>Propionibacteriales</taxon>
        <taxon>Nocardioidaceae</taxon>
        <taxon>Nocardioides</taxon>
    </lineage>
</organism>
<keyword evidence="2" id="KW-1185">Reference proteome</keyword>
<proteinExistence type="predicted"/>
<evidence type="ECO:0000313" key="2">
    <source>
        <dbReference type="Proteomes" id="UP001500221"/>
    </source>
</evidence>
<protein>
    <recommendedName>
        <fullName evidence="3">DUF5130 family protein</fullName>
    </recommendedName>
</protein>
<dbReference type="InterPro" id="IPR033437">
    <property type="entry name" value="DUF5130"/>
</dbReference>
<dbReference type="EMBL" id="BAABKG010000005">
    <property type="protein sequence ID" value="GAA5154541.1"/>
    <property type="molecule type" value="Genomic_DNA"/>
</dbReference>
<name>A0ABP9Q1I0_9ACTN</name>
<dbReference type="Proteomes" id="UP001500221">
    <property type="component" value="Unassembled WGS sequence"/>
</dbReference>
<evidence type="ECO:0000313" key="1">
    <source>
        <dbReference type="EMBL" id="GAA5154541.1"/>
    </source>
</evidence>
<dbReference type="RefSeq" id="WP_345462492.1">
    <property type="nucleotide sequence ID" value="NZ_BAABKG010000005.1"/>
</dbReference>
<gene>
    <name evidence="1" type="ORF">GCM10023340_38270</name>
</gene>
<dbReference type="Gene3D" id="3.10.310.50">
    <property type="match status" value="1"/>
</dbReference>
<comment type="caution">
    <text evidence="1">The sequence shown here is derived from an EMBL/GenBank/DDBJ whole genome shotgun (WGS) entry which is preliminary data.</text>
</comment>